<dbReference type="EMBL" id="BTRK01000004">
    <property type="protein sequence ID" value="GMR45413.1"/>
    <property type="molecule type" value="Genomic_DNA"/>
</dbReference>
<keyword evidence="3" id="KW-1185">Reference proteome</keyword>
<proteinExistence type="predicted"/>
<evidence type="ECO:0000313" key="3">
    <source>
        <dbReference type="Proteomes" id="UP001328107"/>
    </source>
</evidence>
<evidence type="ECO:0000313" key="2">
    <source>
        <dbReference type="EMBL" id="GMR45440.1"/>
    </source>
</evidence>
<protein>
    <submittedName>
        <fullName evidence="2">Uncharacterized protein</fullName>
    </submittedName>
</protein>
<accession>A0AAN5CJ85</accession>
<dbReference type="EMBL" id="BTRK01000004">
    <property type="protein sequence ID" value="GMR45440.1"/>
    <property type="molecule type" value="Genomic_DNA"/>
</dbReference>
<gene>
    <name evidence="1" type="ORF">PMAYCL1PPCAC_15608</name>
    <name evidence="2" type="ORF">PMAYCL1PPCAC_15635</name>
</gene>
<dbReference type="AlphaFoldDB" id="A0AAN5CJ85"/>
<feature type="non-terminal residue" evidence="2">
    <location>
        <position position="1"/>
    </location>
</feature>
<organism evidence="2 3">
    <name type="scientific">Pristionchus mayeri</name>
    <dbReference type="NCBI Taxonomy" id="1317129"/>
    <lineage>
        <taxon>Eukaryota</taxon>
        <taxon>Metazoa</taxon>
        <taxon>Ecdysozoa</taxon>
        <taxon>Nematoda</taxon>
        <taxon>Chromadorea</taxon>
        <taxon>Rhabditida</taxon>
        <taxon>Rhabditina</taxon>
        <taxon>Diplogasteromorpha</taxon>
        <taxon>Diplogasteroidea</taxon>
        <taxon>Neodiplogasteridae</taxon>
        <taxon>Pristionchus</taxon>
    </lineage>
</organism>
<dbReference type="Proteomes" id="UP001328107">
    <property type="component" value="Unassembled WGS sequence"/>
</dbReference>
<comment type="caution">
    <text evidence="2">The sequence shown here is derived from an EMBL/GenBank/DDBJ whole genome shotgun (WGS) entry which is preliminary data.</text>
</comment>
<evidence type="ECO:0000313" key="1">
    <source>
        <dbReference type="EMBL" id="GMR45413.1"/>
    </source>
</evidence>
<sequence>EYQPQIQLASQPSLHYLHQRIIFRFSHSTGMGFFRRVFMDDERIKHSGVPAIPTDIGYKAGKETKGAKES</sequence>
<name>A0AAN5CJ85_9BILA</name>
<reference evidence="3" key="1">
    <citation type="submission" date="2022-10" db="EMBL/GenBank/DDBJ databases">
        <title>Genome assembly of Pristionchus species.</title>
        <authorList>
            <person name="Yoshida K."/>
            <person name="Sommer R.J."/>
        </authorList>
    </citation>
    <scope>NUCLEOTIDE SEQUENCE [LARGE SCALE GENOMIC DNA]</scope>
    <source>
        <strain evidence="1 3">RS5460</strain>
    </source>
</reference>
<reference evidence="2" key="2">
    <citation type="submission" date="2023-06" db="EMBL/GenBank/DDBJ databases">
        <title>Genome assembly of Pristionchus species.</title>
        <authorList>
            <person name="Yoshida K."/>
            <person name="Sommer R.J."/>
        </authorList>
    </citation>
    <scope>NUCLEOTIDE SEQUENCE</scope>
    <source>
        <strain evidence="2">RS5460</strain>
    </source>
</reference>